<dbReference type="Proteomes" id="UP001497457">
    <property type="component" value="Chromosome 21rd"/>
</dbReference>
<dbReference type="InterPro" id="IPR005174">
    <property type="entry name" value="KIB1-4_b-propeller"/>
</dbReference>
<dbReference type="InterPro" id="IPR036047">
    <property type="entry name" value="F-box-like_dom_sf"/>
</dbReference>
<dbReference type="SUPFAM" id="SSF81383">
    <property type="entry name" value="F-box domain"/>
    <property type="match status" value="1"/>
</dbReference>
<dbReference type="AlphaFoldDB" id="A0ABC9AK20"/>
<protein>
    <recommendedName>
        <fullName evidence="5">F-box domain-containing protein</fullName>
    </recommendedName>
</protein>
<accession>A0ABC9AK20</accession>
<proteinExistence type="predicted"/>
<dbReference type="EMBL" id="OZ075131">
    <property type="protein sequence ID" value="CAL4980541.1"/>
    <property type="molecule type" value="Genomic_DNA"/>
</dbReference>
<dbReference type="InterPro" id="IPR001810">
    <property type="entry name" value="F-box_dom"/>
</dbReference>
<dbReference type="SUPFAM" id="SSF75011">
    <property type="entry name" value="3-carboxy-cis,cis-mucoante lactonizing enzyme"/>
    <property type="match status" value="1"/>
</dbReference>
<gene>
    <name evidence="3" type="ORF">URODEC1_LOCUS55704</name>
</gene>
<evidence type="ECO:0000259" key="1">
    <source>
        <dbReference type="Pfam" id="PF03478"/>
    </source>
</evidence>
<name>A0ABC9AK20_9POAL</name>
<reference evidence="3" key="1">
    <citation type="submission" date="2024-10" db="EMBL/GenBank/DDBJ databases">
        <authorList>
            <person name="Ryan C."/>
        </authorList>
    </citation>
    <scope>NUCLEOTIDE SEQUENCE [LARGE SCALE GENOMIC DNA]</scope>
</reference>
<keyword evidence="4" id="KW-1185">Reference proteome</keyword>
<dbReference type="Pfam" id="PF03478">
    <property type="entry name" value="Beta-prop_KIB1-4"/>
    <property type="match status" value="1"/>
</dbReference>
<evidence type="ECO:0000313" key="4">
    <source>
        <dbReference type="Proteomes" id="UP001497457"/>
    </source>
</evidence>
<dbReference type="CDD" id="cd09917">
    <property type="entry name" value="F-box_SF"/>
    <property type="match status" value="1"/>
</dbReference>
<sequence length="419" mass="47758">MEKSPEMPQDILRCIFATLEIPDLVRAGSVCSSWHAEYTSLCNTGNYRLQQTPCLLYTSESTDAREAGLYSLAENKAYTLILPDPPIRSRYIIGSSFGWIITADERSELHLLNPITCEQIALPSVTTIEQVKPIYDDEGSVCNYEYLWYTGEDVISDTPSVFPLSELRDFLFYKAFLSSDPSMGSYFVVLIHNPHSQLSFARAGDNNLTWLPPCSYYEDCLFKGGLLYASTTIGEIHTFNLDAPAVTQKVFLDKMKHIYFERIYIVQSTCGDLLQIWRSNAPSCGEEEGESDSDLELDFDRDSHVSCTTKINVHKVEPTSRKILEINSLNQNVLFIGHNQTICLHAEDYPQLKANHVYFTDDNYLYTTDFKNNRRDIGIFDLENNSSEEITTPQLWSNWPTPVWLTPNPRRLNFGTLCS</sequence>
<dbReference type="Gene3D" id="1.20.1280.50">
    <property type="match status" value="1"/>
</dbReference>
<feature type="domain" description="KIB1-4 beta-propeller" evidence="1">
    <location>
        <begin position="69"/>
        <end position="381"/>
    </location>
</feature>
<evidence type="ECO:0008006" key="5">
    <source>
        <dbReference type="Google" id="ProtNLM"/>
    </source>
</evidence>
<dbReference type="Pfam" id="PF12937">
    <property type="entry name" value="F-box-like"/>
    <property type="match status" value="1"/>
</dbReference>
<dbReference type="PANTHER" id="PTHR44586:SF6">
    <property type="entry name" value="OS11G0579600 PROTEIN"/>
    <property type="match status" value="1"/>
</dbReference>
<evidence type="ECO:0000259" key="2">
    <source>
        <dbReference type="Pfam" id="PF12937"/>
    </source>
</evidence>
<dbReference type="PANTHER" id="PTHR44586">
    <property type="entry name" value="F-BOX DOMAIN CONTAINING PROTEIN, EXPRESSED"/>
    <property type="match status" value="1"/>
</dbReference>
<organism evidence="3 4">
    <name type="scientific">Urochloa decumbens</name>
    <dbReference type="NCBI Taxonomy" id="240449"/>
    <lineage>
        <taxon>Eukaryota</taxon>
        <taxon>Viridiplantae</taxon>
        <taxon>Streptophyta</taxon>
        <taxon>Embryophyta</taxon>
        <taxon>Tracheophyta</taxon>
        <taxon>Spermatophyta</taxon>
        <taxon>Magnoliopsida</taxon>
        <taxon>Liliopsida</taxon>
        <taxon>Poales</taxon>
        <taxon>Poaceae</taxon>
        <taxon>PACMAD clade</taxon>
        <taxon>Panicoideae</taxon>
        <taxon>Panicodae</taxon>
        <taxon>Paniceae</taxon>
        <taxon>Melinidinae</taxon>
        <taxon>Urochloa</taxon>
    </lineage>
</organism>
<evidence type="ECO:0000313" key="3">
    <source>
        <dbReference type="EMBL" id="CAL4980541.1"/>
    </source>
</evidence>
<feature type="domain" description="F-box" evidence="2">
    <location>
        <begin position="7"/>
        <end position="36"/>
    </location>
</feature>